<feature type="signal peptide" evidence="5">
    <location>
        <begin position="1"/>
        <end position="23"/>
    </location>
</feature>
<dbReference type="EMBL" id="CP108222">
    <property type="protein sequence ID" value="WTT14209.1"/>
    <property type="molecule type" value="Genomic_DNA"/>
</dbReference>
<feature type="region of interest" description="Disordered" evidence="4">
    <location>
        <begin position="220"/>
        <end position="256"/>
    </location>
</feature>
<gene>
    <name evidence="9" type="ORF">OHA22_01125</name>
</gene>
<evidence type="ECO:0000259" key="8">
    <source>
        <dbReference type="Pfam" id="PF07732"/>
    </source>
</evidence>
<dbReference type="GO" id="GO:0016491">
    <property type="term" value="F:oxidoreductase activity"/>
    <property type="evidence" value="ECO:0007669"/>
    <property type="project" value="UniProtKB-KW"/>
</dbReference>
<dbReference type="InterPro" id="IPR045087">
    <property type="entry name" value="Cu-oxidase_fam"/>
</dbReference>
<evidence type="ECO:0000256" key="2">
    <source>
        <dbReference type="ARBA" id="ARBA00023002"/>
    </source>
</evidence>
<dbReference type="PROSITE" id="PS51318">
    <property type="entry name" value="TAT"/>
    <property type="match status" value="1"/>
</dbReference>
<dbReference type="PROSITE" id="PS00080">
    <property type="entry name" value="MULTICOPPER_OXIDASE2"/>
    <property type="match status" value="1"/>
</dbReference>
<accession>A0AAU1ZQT9</accession>
<organism evidence="9">
    <name type="scientific">Streptomyces sp. NBC_00093</name>
    <dbReference type="NCBI Taxonomy" id="2975649"/>
    <lineage>
        <taxon>Bacteria</taxon>
        <taxon>Bacillati</taxon>
        <taxon>Actinomycetota</taxon>
        <taxon>Actinomycetes</taxon>
        <taxon>Kitasatosporales</taxon>
        <taxon>Streptomycetaceae</taxon>
        <taxon>Streptomyces</taxon>
    </lineage>
</organism>
<dbReference type="PANTHER" id="PTHR11709:SF394">
    <property type="entry name" value="FI03373P-RELATED"/>
    <property type="match status" value="1"/>
</dbReference>
<dbReference type="CDD" id="cd13896">
    <property type="entry name" value="CuRO_3_CopA"/>
    <property type="match status" value="1"/>
</dbReference>
<dbReference type="InterPro" id="IPR011706">
    <property type="entry name" value="Cu-oxidase_C"/>
</dbReference>
<dbReference type="PROSITE" id="PS51257">
    <property type="entry name" value="PROKAR_LIPOPROTEIN"/>
    <property type="match status" value="1"/>
</dbReference>
<dbReference type="InterPro" id="IPR011707">
    <property type="entry name" value="Cu-oxidase-like_N"/>
</dbReference>
<dbReference type="InterPro" id="IPR006311">
    <property type="entry name" value="TAT_signal"/>
</dbReference>
<dbReference type="GO" id="GO:0005507">
    <property type="term" value="F:copper ion binding"/>
    <property type="evidence" value="ECO:0007669"/>
    <property type="project" value="InterPro"/>
</dbReference>
<evidence type="ECO:0000313" key="9">
    <source>
        <dbReference type="EMBL" id="WTT14209.1"/>
    </source>
</evidence>
<dbReference type="InterPro" id="IPR008972">
    <property type="entry name" value="Cupredoxin"/>
</dbReference>
<evidence type="ECO:0000256" key="3">
    <source>
        <dbReference type="ARBA" id="ARBA00023008"/>
    </source>
</evidence>
<dbReference type="Gene3D" id="2.60.40.420">
    <property type="entry name" value="Cupredoxins - blue copper proteins"/>
    <property type="match status" value="2"/>
</dbReference>
<reference evidence="9" key="1">
    <citation type="submission" date="2022-10" db="EMBL/GenBank/DDBJ databases">
        <title>The complete genomes of actinobacterial strains from the NBC collection.</title>
        <authorList>
            <person name="Joergensen T.S."/>
            <person name="Alvarez Arevalo M."/>
            <person name="Sterndorff E.B."/>
            <person name="Faurdal D."/>
            <person name="Vuksanovic O."/>
            <person name="Mourched A.-S."/>
            <person name="Charusanti P."/>
            <person name="Shaw S."/>
            <person name="Blin K."/>
            <person name="Weber T."/>
        </authorList>
    </citation>
    <scope>NUCLEOTIDE SEQUENCE</scope>
    <source>
        <strain evidence="9">NBC_00093</strain>
    </source>
</reference>
<dbReference type="Pfam" id="PF00394">
    <property type="entry name" value="Cu-oxidase"/>
    <property type="match status" value="1"/>
</dbReference>
<evidence type="ECO:0000259" key="7">
    <source>
        <dbReference type="Pfam" id="PF07731"/>
    </source>
</evidence>
<feature type="domain" description="Plastocyanin-like" evidence="6">
    <location>
        <begin position="285"/>
        <end position="382"/>
    </location>
</feature>
<dbReference type="SUPFAM" id="SSF49503">
    <property type="entry name" value="Cupredoxins"/>
    <property type="match status" value="3"/>
</dbReference>
<feature type="domain" description="Plastocyanin-like" evidence="8">
    <location>
        <begin position="74"/>
        <end position="180"/>
    </location>
</feature>
<evidence type="ECO:0000256" key="4">
    <source>
        <dbReference type="SAM" id="MobiDB-lite"/>
    </source>
</evidence>
<dbReference type="PROSITE" id="PS00079">
    <property type="entry name" value="MULTICOPPER_OXIDASE1"/>
    <property type="match status" value="1"/>
</dbReference>
<proteinExistence type="predicted"/>
<name>A0AAU1ZQT9_9ACTN</name>
<keyword evidence="5" id="KW-0732">Signal</keyword>
<dbReference type="Pfam" id="PF07731">
    <property type="entry name" value="Cu-oxidase_2"/>
    <property type="match status" value="1"/>
</dbReference>
<dbReference type="InterPro" id="IPR034279">
    <property type="entry name" value="CuRO_3_CopA"/>
</dbReference>
<dbReference type="InterPro" id="IPR002355">
    <property type="entry name" value="Cu_oxidase_Cu_BS"/>
</dbReference>
<evidence type="ECO:0000256" key="1">
    <source>
        <dbReference type="ARBA" id="ARBA00022723"/>
    </source>
</evidence>
<dbReference type="Pfam" id="PF07732">
    <property type="entry name" value="Cu-oxidase_3"/>
    <property type="match status" value="1"/>
</dbReference>
<feature type="domain" description="Plastocyanin-like" evidence="7">
    <location>
        <begin position="427"/>
        <end position="538"/>
    </location>
</feature>
<dbReference type="CDD" id="cd13861">
    <property type="entry name" value="CuRO_1_CumA_like"/>
    <property type="match status" value="1"/>
</dbReference>
<dbReference type="InterPro" id="IPR001117">
    <property type="entry name" value="Cu-oxidase_2nd"/>
</dbReference>
<dbReference type="InterPro" id="IPR033138">
    <property type="entry name" value="Cu_oxidase_CS"/>
</dbReference>
<keyword evidence="1" id="KW-0479">Metal-binding</keyword>
<dbReference type="AlphaFoldDB" id="A0AAU1ZQT9"/>
<feature type="chain" id="PRO_5043973270" evidence="5">
    <location>
        <begin position="24"/>
        <end position="540"/>
    </location>
</feature>
<protein>
    <submittedName>
        <fullName evidence="9">Multicopper oxidase family protein</fullName>
    </submittedName>
</protein>
<dbReference type="CDD" id="cd13870">
    <property type="entry name" value="CuRO_2_CopA_like_1"/>
    <property type="match status" value="1"/>
</dbReference>
<evidence type="ECO:0000256" key="5">
    <source>
        <dbReference type="SAM" id="SignalP"/>
    </source>
</evidence>
<sequence>MNSIDRRSVLLAGLGAAGAGALAACSSGSGSDGGNALVNPSGSAVAAAEKKRKGTGRRQRLALTAAPAMIDLGGGVMPRTWAFDGHTPGKEVRLSVGDTLVAELSNQLPNRTTTSVHWHGIALRNDMDGVPPTTQTAVRAGSTFTYEFVADAPGTYFFHPHVGVQLDRGLYAPLIVEDPRETLAYDDEWVVLLDDWVDGVTGTPDEVFAELEQGMGGMDMGESAGPSSSGMEGHDMGDMGGMDMGGDSASPSASASSGGMSMRFMLMGAGSDLLGGDAGDVKYPHHLINGRVAADPDVHTGKPGGKVRLRIINAGGDTAYRVALGDHRLTVTHTDGFPVRHQEVDALLVGMGERYDVLVTLGDGVFPLVALAEGKNANGLALVRTGSGSAPKATVRPKELDGVIMSASQLRAADDVRLKSAKADVTHRIKLTGGMGRYDWAINGTPFDMNDPGAHPILVEDGQRVRLDFVNDTDMWHPMHLHGHTYQLGDSGPRKDTAIVLPRKKLSVFFDADNPGQWMLHCHNAYHGEAGMMANVAYRA</sequence>
<evidence type="ECO:0000259" key="6">
    <source>
        <dbReference type="Pfam" id="PF00394"/>
    </source>
</evidence>
<feature type="compositionally biased region" description="Low complexity" evidence="4">
    <location>
        <begin position="245"/>
        <end position="256"/>
    </location>
</feature>
<keyword evidence="2" id="KW-0560">Oxidoreductase</keyword>
<dbReference type="PANTHER" id="PTHR11709">
    <property type="entry name" value="MULTI-COPPER OXIDASE"/>
    <property type="match status" value="1"/>
</dbReference>
<keyword evidence="3" id="KW-0186">Copper</keyword>